<evidence type="ECO:0000313" key="6">
    <source>
        <dbReference type="EMBL" id="SUZ96224.1"/>
    </source>
</evidence>
<dbReference type="NCBIfam" id="NF004630">
    <property type="entry name" value="PRK05974.1"/>
    <property type="match status" value="1"/>
</dbReference>
<proteinExistence type="inferred from homology"/>
<organism evidence="6">
    <name type="scientific">marine metagenome</name>
    <dbReference type="NCBI Taxonomy" id="408172"/>
    <lineage>
        <taxon>unclassified sequences</taxon>
        <taxon>metagenomes</taxon>
        <taxon>ecological metagenomes</taxon>
    </lineage>
</organism>
<evidence type="ECO:0000256" key="3">
    <source>
        <dbReference type="ARBA" id="ARBA00022741"/>
    </source>
</evidence>
<gene>
    <name evidence="6" type="ORF">METZ01_LOCUS49078</name>
</gene>
<dbReference type="PANTHER" id="PTHR34696">
    <property type="entry name" value="PHOSPHORIBOSYLFORMYLGLYCINAMIDINE SYNTHASE SUBUNIT PURS"/>
    <property type="match status" value="1"/>
</dbReference>
<dbReference type="PANTHER" id="PTHR34696:SF1">
    <property type="entry name" value="PHOSPHORIBOSYLFORMYLGLYCINAMIDINE SYNTHASE SUBUNIT PURS"/>
    <property type="match status" value="1"/>
</dbReference>
<protein>
    <recommendedName>
        <fullName evidence="7">Phosphoribosylformylglycinamidine synthase, purS protein</fullName>
    </recommendedName>
</protein>
<dbReference type="NCBIfam" id="TIGR00302">
    <property type="entry name" value="phosphoribosylformylglycinamidine synthase subunit PurS"/>
    <property type="match status" value="1"/>
</dbReference>
<dbReference type="Gene3D" id="3.30.1280.10">
    <property type="entry name" value="Phosphoribosylformylglycinamidine synthase subunit PurS"/>
    <property type="match status" value="1"/>
</dbReference>
<evidence type="ECO:0000256" key="1">
    <source>
        <dbReference type="ARBA" id="ARBA00022490"/>
    </source>
</evidence>
<dbReference type="Pfam" id="PF02700">
    <property type="entry name" value="PurS"/>
    <property type="match status" value="1"/>
</dbReference>
<dbReference type="InterPro" id="IPR003850">
    <property type="entry name" value="PurS"/>
</dbReference>
<reference evidence="6" key="1">
    <citation type="submission" date="2018-05" db="EMBL/GenBank/DDBJ databases">
        <authorList>
            <person name="Lanie J.A."/>
            <person name="Ng W.-L."/>
            <person name="Kazmierczak K.M."/>
            <person name="Andrzejewski T.M."/>
            <person name="Davidsen T.M."/>
            <person name="Wayne K.J."/>
            <person name="Tettelin H."/>
            <person name="Glass J.I."/>
            <person name="Rusch D."/>
            <person name="Podicherti R."/>
            <person name="Tsui H.-C.T."/>
            <person name="Winkler M.E."/>
        </authorList>
    </citation>
    <scope>NUCLEOTIDE SEQUENCE</scope>
</reference>
<keyword evidence="1" id="KW-0963">Cytoplasm</keyword>
<name>A0A381RYH5_9ZZZZ</name>
<evidence type="ECO:0000256" key="2">
    <source>
        <dbReference type="ARBA" id="ARBA00022598"/>
    </source>
</evidence>
<keyword evidence="2" id="KW-0436">Ligase</keyword>
<evidence type="ECO:0000256" key="4">
    <source>
        <dbReference type="ARBA" id="ARBA00022755"/>
    </source>
</evidence>
<dbReference type="EMBL" id="UINC01002395">
    <property type="protein sequence ID" value="SUZ96224.1"/>
    <property type="molecule type" value="Genomic_DNA"/>
</dbReference>
<evidence type="ECO:0000256" key="5">
    <source>
        <dbReference type="ARBA" id="ARBA00022840"/>
    </source>
</evidence>
<dbReference type="AlphaFoldDB" id="A0A381RYH5"/>
<keyword evidence="4" id="KW-0658">Purine biosynthesis</keyword>
<dbReference type="GO" id="GO:0016874">
    <property type="term" value="F:ligase activity"/>
    <property type="evidence" value="ECO:0007669"/>
    <property type="project" value="UniProtKB-KW"/>
</dbReference>
<sequence length="82" mass="9226">MTKGIVTVSLKQNVLDPQGQAVLHSLQTLGFPEAQNVRIGKSIEVWLEESNPQQAESRLQEMCEALLVNSVIEDYRFEIVEV</sequence>
<keyword evidence="5" id="KW-0067">ATP-binding</keyword>
<dbReference type="InterPro" id="IPR036604">
    <property type="entry name" value="PurS-like_sf"/>
</dbReference>
<evidence type="ECO:0008006" key="7">
    <source>
        <dbReference type="Google" id="ProtNLM"/>
    </source>
</evidence>
<dbReference type="SUPFAM" id="SSF82697">
    <property type="entry name" value="PurS-like"/>
    <property type="match status" value="1"/>
</dbReference>
<keyword evidence="3" id="KW-0547">Nucleotide-binding</keyword>
<dbReference type="GO" id="GO:0006164">
    <property type="term" value="P:purine nucleotide biosynthetic process"/>
    <property type="evidence" value="ECO:0007669"/>
    <property type="project" value="UniProtKB-KW"/>
</dbReference>
<accession>A0A381RYH5</accession>
<dbReference type="GO" id="GO:0005524">
    <property type="term" value="F:ATP binding"/>
    <property type="evidence" value="ECO:0007669"/>
    <property type="project" value="UniProtKB-KW"/>
</dbReference>
<dbReference type="HAMAP" id="MF_01926">
    <property type="entry name" value="PurS"/>
    <property type="match status" value="1"/>
</dbReference>